<sequence length="161" mass="18909">MADRRMFAKTIIDSDAFLDMPVASQLLYFHLCMRADDDGYLNNALSIIKCIGLTKLDIQPLLNREYIKQFGTGYQILDWEVATGKAENARKRNTYKYRKWRDSVLKRDGHKCQKCGSEDKLNVHHIKQFSLYKELRHDSENAITLCEKCHKKIHREERLDG</sequence>
<dbReference type="RefSeq" id="WP_263992641.1">
    <property type="nucleotide sequence ID" value="NZ_CP087994.1"/>
</dbReference>
<dbReference type="Gene3D" id="1.10.30.50">
    <property type="match status" value="1"/>
</dbReference>
<dbReference type="Proteomes" id="UP001163550">
    <property type="component" value="Chromosome"/>
</dbReference>
<keyword evidence="2" id="KW-0540">Nuclease</keyword>
<gene>
    <name evidence="2" type="ORF">LNN31_13785</name>
</gene>
<reference evidence="2" key="1">
    <citation type="submission" date="2021-11" db="EMBL/GenBank/DDBJ databases">
        <title>Isoprene-degrading acetogen.</title>
        <authorList>
            <person name="Yang Y."/>
            <person name="Jin H."/>
            <person name="Yan J."/>
        </authorList>
    </citation>
    <scope>NUCLEOTIDE SEQUENCE</scope>
    <source>
        <strain evidence="2">Berkeley</strain>
    </source>
</reference>
<evidence type="ECO:0000313" key="3">
    <source>
        <dbReference type="Proteomes" id="UP001163550"/>
    </source>
</evidence>
<keyword evidence="2" id="KW-0378">Hydrolase</keyword>
<evidence type="ECO:0000313" key="2">
    <source>
        <dbReference type="EMBL" id="UYO61846.1"/>
    </source>
</evidence>
<proteinExistence type="predicted"/>
<accession>A0ABY6HE06</accession>
<dbReference type="EMBL" id="CP087994">
    <property type="protein sequence ID" value="UYO61846.1"/>
    <property type="molecule type" value="Genomic_DNA"/>
</dbReference>
<dbReference type="Pfam" id="PF01844">
    <property type="entry name" value="HNH"/>
    <property type="match status" value="1"/>
</dbReference>
<protein>
    <submittedName>
        <fullName evidence="2">HNH endonuclease</fullName>
    </submittedName>
</protein>
<keyword evidence="3" id="KW-1185">Reference proteome</keyword>
<evidence type="ECO:0000259" key="1">
    <source>
        <dbReference type="SMART" id="SM00507"/>
    </source>
</evidence>
<keyword evidence="2" id="KW-0255">Endonuclease</keyword>
<dbReference type="CDD" id="cd00085">
    <property type="entry name" value="HNHc"/>
    <property type="match status" value="1"/>
</dbReference>
<dbReference type="InterPro" id="IPR002711">
    <property type="entry name" value="HNH"/>
</dbReference>
<dbReference type="SMART" id="SM00507">
    <property type="entry name" value="HNHc"/>
    <property type="match status" value="1"/>
</dbReference>
<name>A0ABY6HE06_9FIRM</name>
<dbReference type="InterPro" id="IPR003615">
    <property type="entry name" value="HNH_nuc"/>
</dbReference>
<organism evidence="2 3">
    <name type="scientific">Acetobacterium wieringae</name>
    <dbReference type="NCBI Taxonomy" id="52694"/>
    <lineage>
        <taxon>Bacteria</taxon>
        <taxon>Bacillati</taxon>
        <taxon>Bacillota</taxon>
        <taxon>Clostridia</taxon>
        <taxon>Eubacteriales</taxon>
        <taxon>Eubacteriaceae</taxon>
        <taxon>Acetobacterium</taxon>
    </lineage>
</organism>
<feature type="domain" description="HNH nuclease" evidence="1">
    <location>
        <begin position="99"/>
        <end position="151"/>
    </location>
</feature>
<dbReference type="GO" id="GO:0004519">
    <property type="term" value="F:endonuclease activity"/>
    <property type="evidence" value="ECO:0007669"/>
    <property type="project" value="UniProtKB-KW"/>
</dbReference>